<evidence type="ECO:0000256" key="1">
    <source>
        <dbReference type="ARBA" id="ARBA00004651"/>
    </source>
</evidence>
<dbReference type="InterPro" id="IPR001851">
    <property type="entry name" value="ABC_transp_permease"/>
</dbReference>
<feature type="transmembrane region" description="Helical" evidence="6">
    <location>
        <begin position="37"/>
        <end position="62"/>
    </location>
</feature>
<dbReference type="RefSeq" id="WP_015928700.1">
    <property type="nucleotide sequence ID" value="NC_011894.1"/>
</dbReference>
<evidence type="ECO:0000256" key="5">
    <source>
        <dbReference type="ARBA" id="ARBA00023136"/>
    </source>
</evidence>
<dbReference type="GO" id="GO:0015658">
    <property type="term" value="F:branched-chain amino acid transmembrane transporter activity"/>
    <property type="evidence" value="ECO:0007669"/>
    <property type="project" value="InterPro"/>
</dbReference>
<keyword evidence="4 6" id="KW-1133">Transmembrane helix</keyword>
<evidence type="ECO:0000313" key="8">
    <source>
        <dbReference type="Proteomes" id="UP000008207"/>
    </source>
</evidence>
<evidence type="ECO:0000313" key="7">
    <source>
        <dbReference type="EMBL" id="ACL57011.1"/>
    </source>
</evidence>
<protein>
    <submittedName>
        <fullName evidence="7">Inner-membrane translocator</fullName>
    </submittedName>
</protein>
<dbReference type="HOGENOM" id="CLU_031365_0_1_5"/>
<feature type="transmembrane region" description="Helical" evidence="6">
    <location>
        <begin position="184"/>
        <end position="211"/>
    </location>
</feature>
<dbReference type="eggNOG" id="COG4177">
    <property type="taxonomic scope" value="Bacteria"/>
</dbReference>
<organism evidence="7 8">
    <name type="scientific">Methylobacterium nodulans (strain LMG 21967 / CNCM I-2342 / ORS 2060)</name>
    <dbReference type="NCBI Taxonomy" id="460265"/>
    <lineage>
        <taxon>Bacteria</taxon>
        <taxon>Pseudomonadati</taxon>
        <taxon>Pseudomonadota</taxon>
        <taxon>Alphaproteobacteria</taxon>
        <taxon>Hyphomicrobiales</taxon>
        <taxon>Methylobacteriaceae</taxon>
        <taxon>Methylobacterium</taxon>
    </lineage>
</organism>
<gene>
    <name evidence="7" type="ordered locus">Mnod_2025</name>
</gene>
<feature type="transmembrane region" description="Helical" evidence="6">
    <location>
        <begin position="267"/>
        <end position="294"/>
    </location>
</feature>
<dbReference type="PANTHER" id="PTHR30482:SF17">
    <property type="entry name" value="ABC TRANSPORTER ATP-BINDING PROTEIN"/>
    <property type="match status" value="1"/>
</dbReference>
<dbReference type="InterPro" id="IPR043428">
    <property type="entry name" value="LivM-like"/>
</dbReference>
<keyword evidence="3 6" id="KW-0812">Transmembrane</keyword>
<dbReference type="STRING" id="460265.Mnod_2025"/>
<sequence length="339" mass="35593">MQTLDQTVVDAPAAGAASQHSPIATDSFSRWRAPLSILALLGLPFLLPSQALAVNVLIYGLYAVGYNLLYGYTGLLSFGHAAFFGTGAYFTGIAIGAVGLHPLLAMGLGTVAASGLALAVGAVSIRSRGIYFAMVTLALAQLVYYAALQASSWTGGENGLRGFTVSRIDLGPVSLDILNPLVKYLFVLAFVGGALSMISRILASPFGAAIEAIRENEIRARACGFDVERSKLLAFVLSGLFCGLSGALSAIHLSIVPLDSLAYHTSGMAVVMTLVGGAGTFFGPFVGALVVLVLEDVLSLWTSHWQLVLGTVFILFVLFLPRGLLGTALMWSSFRWGRP</sequence>
<feature type="transmembrane region" description="Helical" evidence="6">
    <location>
        <begin position="130"/>
        <end position="148"/>
    </location>
</feature>
<name>B8ITC5_METNO</name>
<dbReference type="Proteomes" id="UP000008207">
    <property type="component" value="Chromosome"/>
</dbReference>
<feature type="transmembrane region" description="Helical" evidence="6">
    <location>
        <begin position="103"/>
        <end position="123"/>
    </location>
</feature>
<keyword evidence="8" id="KW-1185">Reference proteome</keyword>
<dbReference type="OrthoDB" id="9804361at2"/>
<feature type="transmembrane region" description="Helical" evidence="6">
    <location>
        <begin position="306"/>
        <end position="331"/>
    </location>
</feature>
<dbReference type="EMBL" id="CP001349">
    <property type="protein sequence ID" value="ACL57011.1"/>
    <property type="molecule type" value="Genomic_DNA"/>
</dbReference>
<dbReference type="KEGG" id="mno:Mnod_2025"/>
<evidence type="ECO:0000256" key="2">
    <source>
        <dbReference type="ARBA" id="ARBA00022475"/>
    </source>
</evidence>
<feature type="transmembrane region" description="Helical" evidence="6">
    <location>
        <begin position="232"/>
        <end position="255"/>
    </location>
</feature>
<feature type="transmembrane region" description="Helical" evidence="6">
    <location>
        <begin position="69"/>
        <end position="97"/>
    </location>
</feature>
<keyword evidence="5 6" id="KW-0472">Membrane</keyword>
<evidence type="ECO:0000256" key="4">
    <source>
        <dbReference type="ARBA" id="ARBA00022989"/>
    </source>
</evidence>
<dbReference type="PANTHER" id="PTHR30482">
    <property type="entry name" value="HIGH-AFFINITY BRANCHED-CHAIN AMINO ACID TRANSPORT SYSTEM PERMEASE"/>
    <property type="match status" value="1"/>
</dbReference>
<evidence type="ECO:0000256" key="6">
    <source>
        <dbReference type="SAM" id="Phobius"/>
    </source>
</evidence>
<dbReference type="AlphaFoldDB" id="B8ITC5"/>
<reference evidence="7 8" key="1">
    <citation type="submission" date="2009-01" db="EMBL/GenBank/DDBJ databases">
        <title>Complete sequence of chromosome of Methylobacterium nodulans ORS 2060.</title>
        <authorList>
            <consortium name="US DOE Joint Genome Institute"/>
            <person name="Lucas S."/>
            <person name="Copeland A."/>
            <person name="Lapidus A."/>
            <person name="Glavina del Rio T."/>
            <person name="Dalin E."/>
            <person name="Tice H."/>
            <person name="Bruce D."/>
            <person name="Goodwin L."/>
            <person name="Pitluck S."/>
            <person name="Sims D."/>
            <person name="Brettin T."/>
            <person name="Detter J.C."/>
            <person name="Han C."/>
            <person name="Larimer F."/>
            <person name="Land M."/>
            <person name="Hauser L."/>
            <person name="Kyrpides N."/>
            <person name="Ivanova N."/>
            <person name="Marx C.J."/>
            <person name="Richardson P."/>
        </authorList>
    </citation>
    <scope>NUCLEOTIDE SEQUENCE [LARGE SCALE GENOMIC DNA]</scope>
    <source>
        <strain evidence="8">LMG 21967 / CNCM I-2342 / ORS 2060</strain>
    </source>
</reference>
<evidence type="ECO:0000256" key="3">
    <source>
        <dbReference type="ARBA" id="ARBA00022692"/>
    </source>
</evidence>
<proteinExistence type="predicted"/>
<keyword evidence="2" id="KW-1003">Cell membrane</keyword>
<dbReference type="CDD" id="cd06581">
    <property type="entry name" value="TM_PBP1_LivM_like"/>
    <property type="match status" value="1"/>
</dbReference>
<dbReference type="Pfam" id="PF02653">
    <property type="entry name" value="BPD_transp_2"/>
    <property type="match status" value="1"/>
</dbReference>
<dbReference type="GO" id="GO:0005886">
    <property type="term" value="C:plasma membrane"/>
    <property type="evidence" value="ECO:0007669"/>
    <property type="project" value="UniProtKB-SubCell"/>
</dbReference>
<comment type="subcellular location">
    <subcellularLocation>
        <location evidence="1">Cell membrane</location>
        <topology evidence="1">Multi-pass membrane protein</topology>
    </subcellularLocation>
</comment>
<accession>B8ITC5</accession>